<evidence type="ECO:0000256" key="6">
    <source>
        <dbReference type="ARBA" id="ARBA00023288"/>
    </source>
</evidence>
<keyword evidence="5" id="KW-0472">Membrane</keyword>
<comment type="subcellular location">
    <subcellularLocation>
        <location evidence="1">Cell membrane</location>
        <topology evidence="1">Lipid-anchor</topology>
        <topology evidence="1">GPI-anchor</topology>
    </subcellularLocation>
</comment>
<reference evidence="10" key="1">
    <citation type="submission" date="2016-03" db="EMBL/GenBank/DDBJ databases">
        <title>Mechanisms controlling the formation of the plant cell surface in tip-growing cells are functionally conserved among land plants.</title>
        <authorList>
            <person name="Honkanen S."/>
            <person name="Jones V.A."/>
            <person name="Morieri G."/>
            <person name="Champion C."/>
            <person name="Hetherington A.J."/>
            <person name="Kelly S."/>
            <person name="Saint-Marcoux D."/>
            <person name="Proust H."/>
            <person name="Prescott H."/>
            <person name="Dolan L."/>
        </authorList>
    </citation>
    <scope>NUCLEOTIDE SEQUENCE [LARGE SCALE GENOMIC DNA]</scope>
    <source>
        <tissue evidence="10">Whole gametophyte</tissue>
    </source>
</reference>
<feature type="domain" description="FAS1" evidence="9">
    <location>
        <begin position="189"/>
        <end position="332"/>
    </location>
</feature>
<evidence type="ECO:0000313" key="11">
    <source>
        <dbReference type="Proteomes" id="UP000077202"/>
    </source>
</evidence>
<dbReference type="AlphaFoldDB" id="A0A176W7U6"/>
<dbReference type="GO" id="GO:0098552">
    <property type="term" value="C:side of membrane"/>
    <property type="evidence" value="ECO:0007669"/>
    <property type="project" value="UniProtKB-KW"/>
</dbReference>
<keyword evidence="3" id="KW-0336">GPI-anchor</keyword>
<evidence type="ECO:0000256" key="1">
    <source>
        <dbReference type="ARBA" id="ARBA00004609"/>
    </source>
</evidence>
<dbReference type="InterPro" id="IPR033254">
    <property type="entry name" value="Plant_FLA"/>
</dbReference>
<keyword evidence="4 8" id="KW-0732">Signal</keyword>
<keyword evidence="6" id="KW-0449">Lipoprotein</keyword>
<keyword evidence="2" id="KW-1003">Cell membrane</keyword>
<dbReference type="PROSITE" id="PS50213">
    <property type="entry name" value="FAS1"/>
    <property type="match status" value="2"/>
</dbReference>
<dbReference type="InterPro" id="IPR036378">
    <property type="entry name" value="FAS1_dom_sf"/>
</dbReference>
<evidence type="ECO:0000259" key="9">
    <source>
        <dbReference type="PROSITE" id="PS50213"/>
    </source>
</evidence>
<evidence type="ECO:0000256" key="8">
    <source>
        <dbReference type="SAM" id="SignalP"/>
    </source>
</evidence>
<feature type="region of interest" description="Disordered" evidence="7">
    <location>
        <begin position="348"/>
        <end position="370"/>
    </location>
</feature>
<dbReference type="GO" id="GO:0005886">
    <property type="term" value="C:plasma membrane"/>
    <property type="evidence" value="ECO:0007669"/>
    <property type="project" value="UniProtKB-SubCell"/>
</dbReference>
<dbReference type="SUPFAM" id="SSF82153">
    <property type="entry name" value="FAS1 domain"/>
    <property type="match status" value="2"/>
</dbReference>
<evidence type="ECO:0000256" key="7">
    <source>
        <dbReference type="SAM" id="MobiDB-lite"/>
    </source>
</evidence>
<proteinExistence type="predicted"/>
<dbReference type="Proteomes" id="UP000077202">
    <property type="component" value="Unassembled WGS sequence"/>
</dbReference>
<feature type="compositionally biased region" description="Low complexity" evidence="7">
    <location>
        <begin position="352"/>
        <end position="362"/>
    </location>
</feature>
<keyword evidence="3" id="KW-0325">Glycoprotein</keyword>
<protein>
    <recommendedName>
        <fullName evidence="9">FAS1 domain-containing protein</fullName>
    </recommendedName>
</protein>
<evidence type="ECO:0000256" key="5">
    <source>
        <dbReference type="ARBA" id="ARBA00023136"/>
    </source>
</evidence>
<dbReference type="PANTHER" id="PTHR32382">
    <property type="entry name" value="FASCICLIN-LIKE ARABINOGALACTAN PROTEIN"/>
    <property type="match status" value="1"/>
</dbReference>
<evidence type="ECO:0000256" key="3">
    <source>
        <dbReference type="ARBA" id="ARBA00022622"/>
    </source>
</evidence>
<evidence type="ECO:0000256" key="4">
    <source>
        <dbReference type="ARBA" id="ARBA00022729"/>
    </source>
</evidence>
<name>A0A176W7U6_MARPO</name>
<dbReference type="EMBL" id="LVLJ01001739">
    <property type="protein sequence ID" value="OAE28475.1"/>
    <property type="molecule type" value="Genomic_DNA"/>
</dbReference>
<evidence type="ECO:0000256" key="2">
    <source>
        <dbReference type="ARBA" id="ARBA00022475"/>
    </source>
</evidence>
<sequence length="416" mass="44912">MGPRRAARSGLMALALLCCIVGTCSQSTHKFNITKMLSGHPRFSVFREMLSSHGVAAEINGRKSVTLLAPANNVMRAFRTSNNKTDAIKITDLLRFHVLLTYFDIAELRALKTTNYTSVTTLLQTTGRASGNNGFVNIYNLKSRVKLGPSVPDSSSNVTVLAGVQKSPFDVSIIEIDQVLLPVGFNNASGDLIAVLDSFQEFTLLISYLQETKVDAVFAEKQAEGITIFAPRDSAFNSLATGSIQTLSLSEQKLLLEYHALDGYESLDSLETMLNKPTKTLASADAAGYILNVSATPGQSTVRLRTGVSVATVLEIIYDANPVTMYAIDEVLLPLNLFTPAPLASPAPAPAPKKSAVKSPPAHKVPATVTPDSASLAERSLLLSYPNQITFCQVDKNVPYCTIRERKQAEGDQAWI</sequence>
<feature type="signal peptide" evidence="8">
    <location>
        <begin position="1"/>
        <end position="25"/>
    </location>
</feature>
<dbReference type="Pfam" id="PF02469">
    <property type="entry name" value="Fasciclin"/>
    <property type="match status" value="2"/>
</dbReference>
<comment type="caution">
    <text evidence="10">The sequence shown here is derived from an EMBL/GenBank/DDBJ whole genome shotgun (WGS) entry which is preliminary data.</text>
</comment>
<dbReference type="InterPro" id="IPR000782">
    <property type="entry name" value="FAS1_domain"/>
</dbReference>
<dbReference type="Gene3D" id="2.30.180.10">
    <property type="entry name" value="FAS1 domain"/>
    <property type="match status" value="2"/>
</dbReference>
<organism evidence="10 11">
    <name type="scientific">Marchantia polymorpha subsp. ruderalis</name>
    <dbReference type="NCBI Taxonomy" id="1480154"/>
    <lineage>
        <taxon>Eukaryota</taxon>
        <taxon>Viridiplantae</taxon>
        <taxon>Streptophyta</taxon>
        <taxon>Embryophyta</taxon>
        <taxon>Marchantiophyta</taxon>
        <taxon>Marchantiopsida</taxon>
        <taxon>Marchantiidae</taxon>
        <taxon>Marchantiales</taxon>
        <taxon>Marchantiaceae</taxon>
        <taxon>Marchantia</taxon>
    </lineage>
</organism>
<gene>
    <name evidence="10" type="ORF">AXG93_115s1660</name>
</gene>
<keyword evidence="11" id="KW-1185">Reference proteome</keyword>
<feature type="domain" description="FAS1" evidence="9">
    <location>
        <begin position="30"/>
        <end position="180"/>
    </location>
</feature>
<evidence type="ECO:0000313" key="10">
    <source>
        <dbReference type="EMBL" id="OAE28475.1"/>
    </source>
</evidence>
<feature type="chain" id="PRO_5008052347" description="FAS1 domain-containing protein" evidence="8">
    <location>
        <begin position="26"/>
        <end position="416"/>
    </location>
</feature>
<accession>A0A176W7U6</accession>
<dbReference type="SMART" id="SM00554">
    <property type="entry name" value="FAS1"/>
    <property type="match status" value="2"/>
</dbReference>
<dbReference type="PANTHER" id="PTHR32382:SF0">
    <property type="entry name" value="FASCICLIN-LIKE ARABINOGALACTAN PROTEIN 4"/>
    <property type="match status" value="1"/>
</dbReference>